<dbReference type="Proteomes" id="UP000321750">
    <property type="component" value="Unassembled WGS sequence"/>
</dbReference>
<evidence type="ECO:0000313" key="2">
    <source>
        <dbReference type="Proteomes" id="UP000321750"/>
    </source>
</evidence>
<organism evidence="1 2">
    <name type="scientific">Methylobacterium gnaphalii</name>
    <dbReference type="NCBI Taxonomy" id="1010610"/>
    <lineage>
        <taxon>Bacteria</taxon>
        <taxon>Pseudomonadati</taxon>
        <taxon>Pseudomonadota</taxon>
        <taxon>Alphaproteobacteria</taxon>
        <taxon>Hyphomicrobiales</taxon>
        <taxon>Methylobacteriaceae</taxon>
        <taxon>Methylobacterium</taxon>
    </lineage>
</organism>
<gene>
    <name evidence="1" type="ORF">MGN01_31540</name>
</gene>
<sequence>MEIDIRQSRLDTVSSLASTLADQLLTEGLASGAFCPEKGEALEKATLLLEECDHPVPDIVANALAQYRHDDLRGNGTSAADETADDAGRVTGGAKGAFFRLIRSVRPAAFA</sequence>
<protein>
    <submittedName>
        <fullName evidence="1">Uncharacterized protein</fullName>
    </submittedName>
</protein>
<name>A0A512JMW9_9HYPH</name>
<comment type="caution">
    <text evidence="1">The sequence shown here is derived from an EMBL/GenBank/DDBJ whole genome shotgun (WGS) entry which is preliminary data.</text>
</comment>
<reference evidence="1 2" key="1">
    <citation type="submission" date="2019-07" db="EMBL/GenBank/DDBJ databases">
        <title>Whole genome shotgun sequence of Methylobacterium gnaphalii NBRC 107716.</title>
        <authorList>
            <person name="Hosoyama A."/>
            <person name="Uohara A."/>
            <person name="Ohji S."/>
            <person name="Ichikawa N."/>
        </authorList>
    </citation>
    <scope>NUCLEOTIDE SEQUENCE [LARGE SCALE GENOMIC DNA]</scope>
    <source>
        <strain evidence="1 2">NBRC 107716</strain>
    </source>
</reference>
<dbReference type="EMBL" id="BJZV01000017">
    <property type="protein sequence ID" value="GEP11309.1"/>
    <property type="molecule type" value="Genomic_DNA"/>
</dbReference>
<dbReference type="AlphaFoldDB" id="A0A512JMW9"/>
<proteinExistence type="predicted"/>
<dbReference type="RefSeq" id="WP_147047749.1">
    <property type="nucleotide sequence ID" value="NZ_BJZV01000017.1"/>
</dbReference>
<evidence type="ECO:0000313" key="1">
    <source>
        <dbReference type="EMBL" id="GEP11309.1"/>
    </source>
</evidence>
<keyword evidence="2" id="KW-1185">Reference proteome</keyword>
<accession>A0A512JMW9</accession>